<sequence>MSSTSGIGPGMSRLWKLVAKRRNRSGLLAKTGRRRLPDTPIVQFKSKVQHKQIFNLDEEQ</sequence>
<dbReference type="Proteomes" id="UP000887565">
    <property type="component" value="Unplaced"/>
</dbReference>
<organism evidence="1 2">
    <name type="scientific">Romanomermis culicivorax</name>
    <name type="common">Nematode worm</name>
    <dbReference type="NCBI Taxonomy" id="13658"/>
    <lineage>
        <taxon>Eukaryota</taxon>
        <taxon>Metazoa</taxon>
        <taxon>Ecdysozoa</taxon>
        <taxon>Nematoda</taxon>
        <taxon>Enoplea</taxon>
        <taxon>Dorylaimia</taxon>
        <taxon>Mermithida</taxon>
        <taxon>Mermithoidea</taxon>
        <taxon>Mermithidae</taxon>
        <taxon>Romanomermis</taxon>
    </lineage>
</organism>
<proteinExistence type="predicted"/>
<protein>
    <submittedName>
        <fullName evidence="2">Uncharacterized protein</fullName>
    </submittedName>
</protein>
<keyword evidence="1" id="KW-1185">Reference proteome</keyword>
<name>A0A915KDJ4_ROMCU</name>
<evidence type="ECO:0000313" key="2">
    <source>
        <dbReference type="WBParaSite" id="nRc.2.0.1.t36782-RA"/>
    </source>
</evidence>
<evidence type="ECO:0000313" key="1">
    <source>
        <dbReference type="Proteomes" id="UP000887565"/>
    </source>
</evidence>
<dbReference type="WBParaSite" id="nRc.2.0.1.t36782-RA">
    <property type="protein sequence ID" value="nRc.2.0.1.t36782-RA"/>
    <property type="gene ID" value="nRc.2.0.1.g36782"/>
</dbReference>
<dbReference type="AlphaFoldDB" id="A0A915KDJ4"/>
<reference evidence="2" key="1">
    <citation type="submission" date="2022-11" db="UniProtKB">
        <authorList>
            <consortium name="WormBaseParasite"/>
        </authorList>
    </citation>
    <scope>IDENTIFICATION</scope>
</reference>
<accession>A0A915KDJ4</accession>